<dbReference type="PANTHER" id="PTHR40076">
    <property type="entry name" value="MEMBRANE PROTEIN-RELATED"/>
    <property type="match status" value="1"/>
</dbReference>
<keyword evidence="1" id="KW-0472">Membrane</keyword>
<evidence type="ECO:0000313" key="2">
    <source>
        <dbReference type="EMBL" id="OMH39974.1"/>
    </source>
</evidence>
<dbReference type="InterPro" id="IPR010380">
    <property type="entry name" value="DUF975"/>
</dbReference>
<reference evidence="2 3" key="1">
    <citation type="submission" date="2016-10" db="EMBL/GenBank/DDBJ databases">
        <title>Genome sequence of a sulfur-reducing bacterium Desulfurobacterium indicum K6013.</title>
        <authorList>
            <person name="Cao J."/>
            <person name="Shao Z."/>
            <person name="Alain K."/>
            <person name="Jebbar M."/>
        </authorList>
    </citation>
    <scope>NUCLEOTIDE SEQUENCE [LARGE SCALE GENOMIC DNA]</scope>
    <source>
        <strain evidence="2 3">K6013</strain>
    </source>
</reference>
<sequence>MKNINTLEIIKLSWQVTKKRFGVIIKFVGIYLLILFALQILTTILRNLHLALIGEVIGFLFNTLLSGGFIYTMIKLVREGNAEILDLFIMFEDMNLGTNYVIMSVLESIILVIAFMLLIIPGIYLSVGYIFAPYLLIDKKLSPWEALETSRKTVHKHWLQYFIFGLVIFLINAIGALFFLIGLTVTIPLSIVAFIELYERTFNGKSSISLDSF</sequence>
<feature type="transmembrane region" description="Helical" evidence="1">
    <location>
        <begin position="48"/>
        <end position="72"/>
    </location>
</feature>
<dbReference type="EMBL" id="MOEN01000035">
    <property type="protein sequence ID" value="OMH39974.1"/>
    <property type="molecule type" value="Genomic_DNA"/>
</dbReference>
<dbReference type="PANTHER" id="PTHR40076:SF1">
    <property type="entry name" value="MEMBRANE PROTEIN"/>
    <property type="match status" value="1"/>
</dbReference>
<dbReference type="Proteomes" id="UP000187408">
    <property type="component" value="Unassembled WGS sequence"/>
</dbReference>
<dbReference type="RefSeq" id="WP_076713504.1">
    <property type="nucleotide sequence ID" value="NZ_MOEN01000035.1"/>
</dbReference>
<feature type="transmembrane region" description="Helical" evidence="1">
    <location>
        <begin position="109"/>
        <end position="137"/>
    </location>
</feature>
<evidence type="ECO:0000313" key="3">
    <source>
        <dbReference type="Proteomes" id="UP000187408"/>
    </source>
</evidence>
<name>A0A1R1MJU8_9BACT</name>
<accession>A0A1R1MJU8</accession>
<evidence type="ECO:0008006" key="4">
    <source>
        <dbReference type="Google" id="ProtNLM"/>
    </source>
</evidence>
<feature type="transmembrane region" description="Helical" evidence="1">
    <location>
        <begin position="21"/>
        <end position="42"/>
    </location>
</feature>
<dbReference type="OrthoDB" id="5516623at2"/>
<proteinExistence type="predicted"/>
<dbReference type="AlphaFoldDB" id="A0A1R1MJU8"/>
<evidence type="ECO:0000256" key="1">
    <source>
        <dbReference type="SAM" id="Phobius"/>
    </source>
</evidence>
<feature type="transmembrane region" description="Helical" evidence="1">
    <location>
        <begin position="158"/>
        <end position="181"/>
    </location>
</feature>
<dbReference type="STRING" id="1914305.BLW93_07655"/>
<keyword evidence="3" id="KW-1185">Reference proteome</keyword>
<protein>
    <recommendedName>
        <fullName evidence="4">Glycerophosphoryl diester phosphodiesterase membrane domain-containing protein</fullName>
    </recommendedName>
</protein>
<keyword evidence="1" id="KW-0812">Transmembrane</keyword>
<gene>
    <name evidence="2" type="ORF">BLW93_07655</name>
</gene>
<keyword evidence="1" id="KW-1133">Transmembrane helix</keyword>
<organism evidence="2 3">
    <name type="scientific">Desulfurobacterium indicum</name>
    <dbReference type="NCBI Taxonomy" id="1914305"/>
    <lineage>
        <taxon>Bacteria</taxon>
        <taxon>Pseudomonadati</taxon>
        <taxon>Aquificota</taxon>
        <taxon>Aquificia</taxon>
        <taxon>Desulfurobacteriales</taxon>
        <taxon>Desulfurobacteriaceae</taxon>
        <taxon>Desulfurobacterium</taxon>
    </lineage>
</organism>
<comment type="caution">
    <text evidence="2">The sequence shown here is derived from an EMBL/GenBank/DDBJ whole genome shotgun (WGS) entry which is preliminary data.</text>
</comment>